<dbReference type="EMBL" id="AMZH03007854">
    <property type="protein sequence ID" value="RRT60294.1"/>
    <property type="molecule type" value="Genomic_DNA"/>
</dbReference>
<evidence type="ECO:0000313" key="2">
    <source>
        <dbReference type="Proteomes" id="UP000287651"/>
    </source>
</evidence>
<accession>A0A426Z8G2</accession>
<reference evidence="1 2" key="1">
    <citation type="journal article" date="2014" name="Agronomy (Basel)">
        <title>A Draft Genome Sequence for Ensete ventricosum, the Drought-Tolerant Tree Against Hunger.</title>
        <authorList>
            <person name="Harrison J."/>
            <person name="Moore K.A."/>
            <person name="Paszkiewicz K."/>
            <person name="Jones T."/>
            <person name="Grant M."/>
            <person name="Ambacheew D."/>
            <person name="Muzemil S."/>
            <person name="Studholme D.J."/>
        </authorList>
    </citation>
    <scope>NUCLEOTIDE SEQUENCE [LARGE SCALE GENOMIC DNA]</scope>
</reference>
<comment type="caution">
    <text evidence="1">The sequence shown here is derived from an EMBL/GenBank/DDBJ whole genome shotgun (WGS) entry which is preliminary data.</text>
</comment>
<organism evidence="1 2">
    <name type="scientific">Ensete ventricosum</name>
    <name type="common">Abyssinian banana</name>
    <name type="synonym">Musa ensete</name>
    <dbReference type="NCBI Taxonomy" id="4639"/>
    <lineage>
        <taxon>Eukaryota</taxon>
        <taxon>Viridiplantae</taxon>
        <taxon>Streptophyta</taxon>
        <taxon>Embryophyta</taxon>
        <taxon>Tracheophyta</taxon>
        <taxon>Spermatophyta</taxon>
        <taxon>Magnoliopsida</taxon>
        <taxon>Liliopsida</taxon>
        <taxon>Zingiberales</taxon>
        <taxon>Musaceae</taxon>
        <taxon>Ensete</taxon>
    </lineage>
</organism>
<proteinExistence type="predicted"/>
<dbReference type="AlphaFoldDB" id="A0A426Z8G2"/>
<evidence type="ECO:0000313" key="1">
    <source>
        <dbReference type="EMBL" id="RRT60294.1"/>
    </source>
</evidence>
<protein>
    <submittedName>
        <fullName evidence="1">Uncharacterized protein</fullName>
    </submittedName>
</protein>
<gene>
    <name evidence="1" type="ORF">B296_00037341</name>
</gene>
<name>A0A426Z8G2_ENSVE</name>
<dbReference type="Proteomes" id="UP000287651">
    <property type="component" value="Unassembled WGS sequence"/>
</dbReference>
<sequence length="133" mass="15129">MAYGVFSILRQSVDQGLNSVDPRFSFFLRALYPKEPSLALVEFLQARFKNIEAGFHRRKSLLVAPFPSWRTRLCFLRSRRVPNFTLVMFTVALLMSGSSNLRASLHLQPTCYRLGQGSGLPHLAQFTTVLRHG</sequence>